<dbReference type="SUPFAM" id="SSF52540">
    <property type="entry name" value="P-loop containing nucleoside triphosphate hydrolases"/>
    <property type="match status" value="1"/>
</dbReference>
<evidence type="ECO:0000256" key="1">
    <source>
        <dbReference type="ARBA" id="ARBA00006611"/>
    </source>
</evidence>
<dbReference type="EMBL" id="CP104013">
    <property type="protein sequence ID" value="UYP46429.1"/>
    <property type="molecule type" value="Genomic_DNA"/>
</dbReference>
<feature type="domain" description="Bacterial type II secretion system protein E" evidence="2">
    <location>
        <begin position="375"/>
        <end position="558"/>
    </location>
</feature>
<dbReference type="Gene3D" id="3.40.50.300">
    <property type="entry name" value="P-loop containing nucleotide triphosphate hydrolases"/>
    <property type="match status" value="1"/>
</dbReference>
<reference evidence="3" key="1">
    <citation type="submission" date="2022-09" db="EMBL/GenBank/DDBJ databases">
        <title>Actin cytoskeleton and complex cell architecture in an #Asgard archaeon.</title>
        <authorList>
            <person name="Ponce Toledo R.I."/>
            <person name="Schleper C."/>
            <person name="Rodrigues Oliveira T."/>
            <person name="Wollweber F."/>
            <person name="Xu J."/>
            <person name="Rittmann S."/>
            <person name="Klingl A."/>
            <person name="Pilhofer M."/>
        </authorList>
    </citation>
    <scope>NUCLEOTIDE SEQUENCE</scope>
    <source>
        <strain evidence="3">B-35</strain>
    </source>
</reference>
<dbReference type="InterPro" id="IPR050921">
    <property type="entry name" value="T4SS_GSP_E_ATPase"/>
</dbReference>
<accession>A0ABY6HV47</accession>
<dbReference type="InterPro" id="IPR001482">
    <property type="entry name" value="T2SS/T4SS_dom"/>
</dbReference>
<name>A0ABY6HV47_9ARCH</name>
<dbReference type="Pfam" id="PF00437">
    <property type="entry name" value="T2SSE"/>
    <property type="match status" value="1"/>
</dbReference>
<dbReference type="InterPro" id="IPR027417">
    <property type="entry name" value="P-loop_NTPase"/>
</dbReference>
<gene>
    <name evidence="3" type="ORF">NEF87_002714</name>
</gene>
<evidence type="ECO:0000313" key="3">
    <source>
        <dbReference type="EMBL" id="UYP46429.1"/>
    </source>
</evidence>
<protein>
    <recommendedName>
        <fullName evidence="2">Bacterial type II secretion system protein E domain-containing protein</fullName>
    </recommendedName>
</protein>
<dbReference type="PANTHER" id="PTHR30486:SF6">
    <property type="entry name" value="TYPE IV PILUS RETRACTATION ATPASE PILT"/>
    <property type="match status" value="1"/>
</dbReference>
<keyword evidence="4" id="KW-1185">Reference proteome</keyword>
<dbReference type="Gene3D" id="3.30.450.380">
    <property type="match status" value="1"/>
</dbReference>
<comment type="similarity">
    <text evidence="1">Belongs to the GSP E family.</text>
</comment>
<evidence type="ECO:0000313" key="4">
    <source>
        <dbReference type="Proteomes" id="UP001208689"/>
    </source>
</evidence>
<organism evidence="3 4">
    <name type="scientific">Candidatus Lokiarchaeum ossiferum</name>
    <dbReference type="NCBI Taxonomy" id="2951803"/>
    <lineage>
        <taxon>Archaea</taxon>
        <taxon>Promethearchaeati</taxon>
        <taxon>Promethearchaeota</taxon>
        <taxon>Promethearchaeia</taxon>
        <taxon>Promethearchaeales</taxon>
        <taxon>Promethearchaeaceae</taxon>
        <taxon>Candidatus Lokiarchaeum</taxon>
    </lineage>
</organism>
<proteinExistence type="inferred from homology"/>
<evidence type="ECO:0000259" key="2">
    <source>
        <dbReference type="Pfam" id="PF00437"/>
    </source>
</evidence>
<sequence length="690" mass="80435">MKKCKNNLNSSLKNEMDQRILSLNCSSFPSDDKKLCLTCIVDKLLELSKKSYDDIQINWRVLDNSETKVLVYLSNFLIDLRKRDLSSNCKIALLQCQYNSKLINPLEKITIQSIFRCLKNENVPNSKDLHEEGYNLDKICESCIKKQYKKNKLINKIYCKSKFASLLEKKYGLFHPSLGDIVRILPSFSLISVENNLKSNSHIYSEIEQYSLHKNIFLVKIFKIENEIENLYQVTNLISPSLSQKLDFFKKFFKTKLSSLKFQYFSNLAEKIDHIEIQLKSSFKNFFPEIRVDEITKLSLILALKYLKVEKLFPLLVDPFIEEIFLDSAEAFIYLNHQKFGRCITKLCINEIEIEALKTHLRFESEKRLDEKSPSLIHSINNKYFHCRFSIDIFPSHWKNFSFDIRKMNKNIYSIIDLISLNTLSVRMASFLIFCIINRINITIAGEVNSGKTTLLNSIDLMIPKNFRKIYVEETLESLEIPISQNHQLKYVVESDLDGINRGKEKEIYKLLHRSGDIIILGEILNKSESDALFHCLSAGLKGIQTTHASSIQGLINRWIVHFNIDKSCFNDLGIIVLMKKIGQQRKILSICETIYNRREDSLHINDFFKYFPNSNKWKQIIPFTDSNLFKKLNSYLNLTDYKYQNIINTIEDALYQLIQKSKETKKSKFNLAQGILKSLNEIEPMIGGN</sequence>
<dbReference type="Proteomes" id="UP001208689">
    <property type="component" value="Chromosome"/>
</dbReference>
<dbReference type="PANTHER" id="PTHR30486">
    <property type="entry name" value="TWITCHING MOTILITY PROTEIN PILT"/>
    <property type="match status" value="1"/>
</dbReference>